<feature type="domain" description="Penicillin-binding protein transpeptidase" evidence="7">
    <location>
        <begin position="261"/>
        <end position="559"/>
    </location>
</feature>
<evidence type="ECO:0000256" key="6">
    <source>
        <dbReference type="ARBA" id="ARBA00034000"/>
    </source>
</evidence>
<dbReference type="Gene3D" id="3.90.1310.10">
    <property type="entry name" value="Penicillin-binding protein 2a (Domain 2)"/>
    <property type="match status" value="1"/>
</dbReference>
<comment type="catalytic activity">
    <reaction evidence="6">
        <text>Preferential cleavage: (Ac)2-L-Lys-D-Ala-|-D-Ala. Also transpeptidation of peptidyl-alanyl moieties that are N-acyl substituents of D-alanine.</text>
        <dbReference type="EC" id="3.4.16.4"/>
    </reaction>
</comment>
<dbReference type="InterPro" id="IPR005311">
    <property type="entry name" value="PBP_dimer"/>
</dbReference>
<proteinExistence type="inferred from homology"/>
<dbReference type="GO" id="GO:0008658">
    <property type="term" value="F:penicillin binding"/>
    <property type="evidence" value="ECO:0007669"/>
    <property type="project" value="InterPro"/>
</dbReference>
<dbReference type="GO" id="GO:0071555">
    <property type="term" value="P:cell wall organization"/>
    <property type="evidence" value="ECO:0007669"/>
    <property type="project" value="TreeGrafter"/>
</dbReference>
<accession>A0A417YTS9</accession>
<name>A0A417YTS9_9BACI</name>
<comment type="subcellular location">
    <subcellularLocation>
        <location evidence="1">Membrane</location>
    </subcellularLocation>
</comment>
<gene>
    <name evidence="9" type="ORF">D1B31_10275</name>
</gene>
<sequence>MWKKRTIQLGAVVILGIFLLLFRLMQLQLWQAEDFTSRHINLVEDSVRQRSQEVVIDDGRGSILDRNENLITHKKVPVLILFPFLQKINWPHEKVAAILGIDEGELLEAIKRIKEPIMYGGSQPFVLSQWQIEAINSLKVPGVFAVERKIALEKAPARQLVGVLGENEKLAKERYPDKEMLSKTIIGVSGLQKSFDAFLVGEGKTKLVYHVDAIGNPLFGASVKYTNLENSLYPATLKMTLDLKIQQKAEELADAHGIKKGGIVLLDVGTNSLLAMVSRPDPNEKNPFSGSGLSNLMLKEQIVGSVFKTVIAAAAIENGLADSPRLFDCSRKINGQRDLQYNYGLLNFEESFARSCNNAFAEMAKDLQKIDPGLIEEYATRLSLTGRAGWEGNVYHMAGFRQLPEEEPGRVFLTDSERKDPNFAALTGIGQKEVRVTPLAVANMMATIARGGAKEQVRAVSEIEYKNSSTMFSFQQEPLPGRTIAPETAQELQKLLRRVITDSNGTGRWFAGLPYEVAGKSGTAETGRFLEDRQLHNKWFAGYFPFDKPRYALVAVNLDVFEDEGGVNPLFSDMVKFLYSYDQRAE</sequence>
<dbReference type="GO" id="GO:0009002">
    <property type="term" value="F:serine-type D-Ala-D-Ala carboxypeptidase activity"/>
    <property type="evidence" value="ECO:0007669"/>
    <property type="project" value="UniProtKB-EC"/>
</dbReference>
<dbReference type="GO" id="GO:0005886">
    <property type="term" value="C:plasma membrane"/>
    <property type="evidence" value="ECO:0007669"/>
    <property type="project" value="TreeGrafter"/>
</dbReference>
<dbReference type="Pfam" id="PF00905">
    <property type="entry name" value="Transpeptidase"/>
    <property type="match status" value="1"/>
</dbReference>
<dbReference type="InterPro" id="IPR050515">
    <property type="entry name" value="Beta-lactam/transpept"/>
</dbReference>
<dbReference type="PANTHER" id="PTHR30627">
    <property type="entry name" value="PEPTIDOGLYCAN D,D-TRANSPEPTIDASE"/>
    <property type="match status" value="1"/>
</dbReference>
<dbReference type="GO" id="GO:0009252">
    <property type="term" value="P:peptidoglycan biosynthetic process"/>
    <property type="evidence" value="ECO:0007669"/>
    <property type="project" value="UniProtKB-UniPathway"/>
</dbReference>
<dbReference type="EC" id="3.4.16.4" evidence="4"/>
<dbReference type="Proteomes" id="UP000284416">
    <property type="component" value="Unassembled WGS sequence"/>
</dbReference>
<dbReference type="InterPro" id="IPR012338">
    <property type="entry name" value="Beta-lactam/transpept-like"/>
</dbReference>
<dbReference type="InterPro" id="IPR001460">
    <property type="entry name" value="PCN-bd_Tpept"/>
</dbReference>
<evidence type="ECO:0000313" key="9">
    <source>
        <dbReference type="EMBL" id="RHW40581.1"/>
    </source>
</evidence>
<protein>
    <recommendedName>
        <fullName evidence="4">serine-type D-Ala-D-Ala carboxypeptidase</fullName>
        <ecNumber evidence="4">3.4.16.4</ecNumber>
    </recommendedName>
</protein>
<dbReference type="OrthoDB" id="2985542at2"/>
<evidence type="ECO:0000256" key="1">
    <source>
        <dbReference type="ARBA" id="ARBA00004370"/>
    </source>
</evidence>
<dbReference type="Gene3D" id="3.40.710.10">
    <property type="entry name" value="DD-peptidase/beta-lactamase superfamily"/>
    <property type="match status" value="1"/>
</dbReference>
<dbReference type="AlphaFoldDB" id="A0A417YTS9"/>
<dbReference type="RefSeq" id="WP_118920700.1">
    <property type="nucleotide sequence ID" value="NZ_QWEG01000006.1"/>
</dbReference>
<evidence type="ECO:0000256" key="4">
    <source>
        <dbReference type="ARBA" id="ARBA00012448"/>
    </source>
</evidence>
<reference evidence="9 10" key="1">
    <citation type="journal article" date="2017" name="Int. J. Syst. Evol. Microbiol.">
        <title>Bacillus notoginsengisoli sp. nov., a novel bacterium isolated from the rhizosphere of Panax notoginseng.</title>
        <authorList>
            <person name="Zhang M.Y."/>
            <person name="Cheng J."/>
            <person name="Cai Y."/>
            <person name="Zhang T.Y."/>
            <person name="Wu Y.Y."/>
            <person name="Manikprabhu D."/>
            <person name="Li W.J."/>
            <person name="Zhang Y.X."/>
        </authorList>
    </citation>
    <scope>NUCLEOTIDE SEQUENCE [LARGE SCALE GENOMIC DNA]</scope>
    <source>
        <strain evidence="9 10">JCM 30743</strain>
    </source>
</reference>
<dbReference type="Pfam" id="PF03717">
    <property type="entry name" value="PBP_dimer"/>
    <property type="match status" value="1"/>
</dbReference>
<dbReference type="SUPFAM" id="SSF56601">
    <property type="entry name" value="beta-lactamase/transpeptidase-like"/>
    <property type="match status" value="1"/>
</dbReference>
<dbReference type="InterPro" id="IPR036138">
    <property type="entry name" value="PBP_dimer_sf"/>
</dbReference>
<evidence type="ECO:0000256" key="3">
    <source>
        <dbReference type="ARBA" id="ARBA00007171"/>
    </source>
</evidence>
<evidence type="ECO:0000259" key="8">
    <source>
        <dbReference type="Pfam" id="PF03717"/>
    </source>
</evidence>
<feature type="domain" description="Penicillin-binding protein dimerisation" evidence="8">
    <location>
        <begin position="60"/>
        <end position="217"/>
    </location>
</feature>
<comment type="caution">
    <text evidence="9">The sequence shown here is derived from an EMBL/GenBank/DDBJ whole genome shotgun (WGS) entry which is preliminary data.</text>
</comment>
<dbReference type="SUPFAM" id="SSF56519">
    <property type="entry name" value="Penicillin binding protein dimerisation domain"/>
    <property type="match status" value="1"/>
</dbReference>
<evidence type="ECO:0000256" key="2">
    <source>
        <dbReference type="ARBA" id="ARBA00004752"/>
    </source>
</evidence>
<evidence type="ECO:0000259" key="7">
    <source>
        <dbReference type="Pfam" id="PF00905"/>
    </source>
</evidence>
<dbReference type="UniPathway" id="UPA00219"/>
<dbReference type="EMBL" id="QWEG01000006">
    <property type="protein sequence ID" value="RHW40581.1"/>
    <property type="molecule type" value="Genomic_DNA"/>
</dbReference>
<comment type="pathway">
    <text evidence="2">Cell wall biogenesis; peptidoglycan biosynthesis.</text>
</comment>
<comment type="similarity">
    <text evidence="3">Belongs to the transpeptidase family.</text>
</comment>
<dbReference type="PANTHER" id="PTHR30627:SF24">
    <property type="entry name" value="PENICILLIN-BINDING PROTEIN 4B"/>
    <property type="match status" value="1"/>
</dbReference>
<evidence type="ECO:0000313" key="10">
    <source>
        <dbReference type="Proteomes" id="UP000284416"/>
    </source>
</evidence>
<keyword evidence="5" id="KW-0472">Membrane</keyword>
<organism evidence="9 10">
    <name type="scientific">Neobacillus notoginsengisoli</name>
    <dbReference type="NCBI Taxonomy" id="1578198"/>
    <lineage>
        <taxon>Bacteria</taxon>
        <taxon>Bacillati</taxon>
        <taxon>Bacillota</taxon>
        <taxon>Bacilli</taxon>
        <taxon>Bacillales</taxon>
        <taxon>Bacillaceae</taxon>
        <taxon>Neobacillus</taxon>
    </lineage>
</organism>
<keyword evidence="10" id="KW-1185">Reference proteome</keyword>
<dbReference type="GO" id="GO:0071972">
    <property type="term" value="F:peptidoglycan L,D-transpeptidase activity"/>
    <property type="evidence" value="ECO:0007669"/>
    <property type="project" value="TreeGrafter"/>
</dbReference>
<evidence type="ECO:0000256" key="5">
    <source>
        <dbReference type="ARBA" id="ARBA00023136"/>
    </source>
</evidence>